<accession>A0A848LCS5</accession>
<dbReference type="SMART" id="SM00220">
    <property type="entry name" value="S_TKc"/>
    <property type="match status" value="1"/>
</dbReference>
<proteinExistence type="predicted"/>
<feature type="region of interest" description="Disordered" evidence="6">
    <location>
        <begin position="315"/>
        <end position="358"/>
    </location>
</feature>
<dbReference type="PROSITE" id="PS00108">
    <property type="entry name" value="PROTEIN_KINASE_ST"/>
    <property type="match status" value="1"/>
</dbReference>
<dbReference type="GO" id="GO:0004674">
    <property type="term" value="F:protein serine/threonine kinase activity"/>
    <property type="evidence" value="ECO:0007669"/>
    <property type="project" value="TreeGrafter"/>
</dbReference>
<protein>
    <submittedName>
        <fullName evidence="8">Protein kinase</fullName>
    </submittedName>
</protein>
<dbReference type="PANTHER" id="PTHR43289">
    <property type="entry name" value="MITOGEN-ACTIVATED PROTEIN KINASE KINASE KINASE 20-RELATED"/>
    <property type="match status" value="1"/>
</dbReference>
<feature type="compositionally biased region" description="Low complexity" evidence="6">
    <location>
        <begin position="328"/>
        <end position="344"/>
    </location>
</feature>
<evidence type="ECO:0000256" key="1">
    <source>
        <dbReference type="ARBA" id="ARBA00022679"/>
    </source>
</evidence>
<dbReference type="InterPro" id="IPR009875">
    <property type="entry name" value="PilZ_domain"/>
</dbReference>
<feature type="domain" description="Protein kinase" evidence="7">
    <location>
        <begin position="48"/>
        <end position="309"/>
    </location>
</feature>
<keyword evidence="4 5" id="KW-0067">ATP-binding</keyword>
<dbReference type="Gene3D" id="1.10.510.10">
    <property type="entry name" value="Transferase(Phosphotransferase) domain 1"/>
    <property type="match status" value="1"/>
</dbReference>
<dbReference type="CDD" id="cd14014">
    <property type="entry name" value="STKc_PknB_like"/>
    <property type="match status" value="1"/>
</dbReference>
<feature type="compositionally biased region" description="Pro residues" evidence="6">
    <location>
        <begin position="463"/>
        <end position="474"/>
    </location>
</feature>
<evidence type="ECO:0000256" key="4">
    <source>
        <dbReference type="ARBA" id="ARBA00022840"/>
    </source>
</evidence>
<dbReference type="PROSITE" id="PS00107">
    <property type="entry name" value="PROTEIN_KINASE_ATP"/>
    <property type="match status" value="1"/>
</dbReference>
<keyword evidence="9" id="KW-1185">Reference proteome</keyword>
<dbReference type="Pfam" id="PF07238">
    <property type="entry name" value="PilZ"/>
    <property type="match status" value="1"/>
</dbReference>
<comment type="caution">
    <text evidence="8">The sequence shown here is derived from an EMBL/GenBank/DDBJ whole genome shotgun (WGS) entry which is preliminary data.</text>
</comment>
<dbReference type="InterPro" id="IPR011009">
    <property type="entry name" value="Kinase-like_dom_sf"/>
</dbReference>
<evidence type="ECO:0000256" key="3">
    <source>
        <dbReference type="ARBA" id="ARBA00022777"/>
    </source>
</evidence>
<keyword evidence="3 8" id="KW-0418">Kinase</keyword>
<dbReference type="AlphaFoldDB" id="A0A848LCS5"/>
<sequence>MHCELCLSEHAEDVLCDNVHWTQVGLSTQDVEGEPPPVDLTGQTLGHYKLVRRLGAGGMGTVYLGEQTRIGARVAVKVLHPHLAHDESLRARFYAEARTVNVVSHPHIVHIFDISEAPGGIHYFVMEYLEGVPLSRLHRPVAPAQLVPLLAQACDALHAAHRCGVVHRDLKPDNLFVVRHAAEPPTLRVLDFGVAKARRPPTEDETAAGIVLGTPAYMAPEQWAGQPVDGRADIYALAVTAYYMFTGQLPFERGQMAELALSLGPVGPVPPHVLAPAVTPALSDVLLRALSRRCDDRYPTARDFKEALLAALAPPQAAHSVDEPPRGSTPVPSHTSSPSPSLSLAEAETPAEPVSVTPPLTWTARVRRRAGTSDVEVRCTELSKGGLFMCCAEPFPRLFTRLEFTLLLAGEEVECVGEVVRHVDSVQARAWSMSPGVGVQFINPSARLRDLIHRVQPHRRGTPAPPAPPSEAHL</sequence>
<evidence type="ECO:0000256" key="6">
    <source>
        <dbReference type="SAM" id="MobiDB-lite"/>
    </source>
</evidence>
<name>A0A848LCS5_9BACT</name>
<evidence type="ECO:0000259" key="7">
    <source>
        <dbReference type="PROSITE" id="PS50011"/>
    </source>
</evidence>
<reference evidence="8 9" key="1">
    <citation type="submission" date="2020-04" db="EMBL/GenBank/DDBJ databases">
        <title>Draft genome of Pyxidicoccus fallax type strain.</title>
        <authorList>
            <person name="Whitworth D.E."/>
        </authorList>
    </citation>
    <scope>NUCLEOTIDE SEQUENCE [LARGE SCALE GENOMIC DNA]</scope>
    <source>
        <strain evidence="8 9">DSM 14698</strain>
    </source>
</reference>
<keyword evidence="1" id="KW-0808">Transferase</keyword>
<dbReference type="Gene3D" id="3.30.200.20">
    <property type="entry name" value="Phosphorylase Kinase, domain 1"/>
    <property type="match status" value="1"/>
</dbReference>
<evidence type="ECO:0000256" key="5">
    <source>
        <dbReference type="PROSITE-ProRule" id="PRU10141"/>
    </source>
</evidence>
<evidence type="ECO:0000313" key="8">
    <source>
        <dbReference type="EMBL" id="NMO16032.1"/>
    </source>
</evidence>
<dbReference type="InterPro" id="IPR017441">
    <property type="entry name" value="Protein_kinase_ATP_BS"/>
</dbReference>
<dbReference type="RefSeq" id="WP_169345326.1">
    <property type="nucleotide sequence ID" value="NZ_JABBJJ010000054.1"/>
</dbReference>
<dbReference type="InterPro" id="IPR008271">
    <property type="entry name" value="Ser/Thr_kinase_AS"/>
</dbReference>
<dbReference type="PROSITE" id="PS50011">
    <property type="entry name" value="PROTEIN_KINASE_DOM"/>
    <property type="match status" value="1"/>
</dbReference>
<dbReference type="Proteomes" id="UP000518300">
    <property type="component" value="Unassembled WGS sequence"/>
</dbReference>
<dbReference type="Gene3D" id="2.40.10.220">
    <property type="entry name" value="predicted glycosyltransferase like domains"/>
    <property type="match status" value="1"/>
</dbReference>
<evidence type="ECO:0000256" key="2">
    <source>
        <dbReference type="ARBA" id="ARBA00022741"/>
    </source>
</evidence>
<feature type="region of interest" description="Disordered" evidence="6">
    <location>
        <begin position="455"/>
        <end position="474"/>
    </location>
</feature>
<dbReference type="GO" id="GO:0005524">
    <property type="term" value="F:ATP binding"/>
    <property type="evidence" value="ECO:0007669"/>
    <property type="project" value="UniProtKB-UniRule"/>
</dbReference>
<gene>
    <name evidence="8" type="ORF">HG543_14405</name>
</gene>
<evidence type="ECO:0000313" key="9">
    <source>
        <dbReference type="Proteomes" id="UP000518300"/>
    </source>
</evidence>
<keyword evidence="2 5" id="KW-0547">Nucleotide-binding</keyword>
<dbReference type="GO" id="GO:0035438">
    <property type="term" value="F:cyclic-di-GMP binding"/>
    <property type="evidence" value="ECO:0007669"/>
    <property type="project" value="InterPro"/>
</dbReference>
<dbReference type="Pfam" id="PF00069">
    <property type="entry name" value="Pkinase"/>
    <property type="match status" value="1"/>
</dbReference>
<feature type="binding site" evidence="5">
    <location>
        <position position="77"/>
    </location>
    <ligand>
        <name>ATP</name>
        <dbReference type="ChEBI" id="CHEBI:30616"/>
    </ligand>
</feature>
<organism evidence="8 9">
    <name type="scientific">Pyxidicoccus fallax</name>
    <dbReference type="NCBI Taxonomy" id="394095"/>
    <lineage>
        <taxon>Bacteria</taxon>
        <taxon>Pseudomonadati</taxon>
        <taxon>Myxococcota</taxon>
        <taxon>Myxococcia</taxon>
        <taxon>Myxococcales</taxon>
        <taxon>Cystobacterineae</taxon>
        <taxon>Myxococcaceae</taxon>
        <taxon>Pyxidicoccus</taxon>
    </lineage>
</organism>
<dbReference type="EMBL" id="JABBJJ010000054">
    <property type="protein sequence ID" value="NMO16032.1"/>
    <property type="molecule type" value="Genomic_DNA"/>
</dbReference>
<dbReference type="InterPro" id="IPR000719">
    <property type="entry name" value="Prot_kinase_dom"/>
</dbReference>
<dbReference type="SUPFAM" id="SSF56112">
    <property type="entry name" value="Protein kinase-like (PK-like)"/>
    <property type="match status" value="1"/>
</dbReference>
<dbReference type="PANTHER" id="PTHR43289:SF6">
    <property type="entry name" value="SERINE_THREONINE-PROTEIN KINASE NEKL-3"/>
    <property type="match status" value="1"/>
</dbReference>